<dbReference type="Pfam" id="PF01571">
    <property type="entry name" value="GCV_T"/>
    <property type="match status" value="1"/>
</dbReference>
<dbReference type="GO" id="GO:0005960">
    <property type="term" value="C:glycine cleavage complex"/>
    <property type="evidence" value="ECO:0007669"/>
    <property type="project" value="InterPro"/>
</dbReference>
<keyword evidence="12" id="KW-1185">Reference proteome</keyword>
<dbReference type="PIRSF" id="PIRSF006487">
    <property type="entry name" value="GcvT"/>
    <property type="match status" value="1"/>
</dbReference>
<organism evidence="11 12">
    <name type="scientific">Marinitoga hydrogenitolerans (strain DSM 16785 / JCM 12826 / AT1271)</name>
    <dbReference type="NCBI Taxonomy" id="1122195"/>
    <lineage>
        <taxon>Bacteria</taxon>
        <taxon>Thermotogati</taxon>
        <taxon>Thermotogota</taxon>
        <taxon>Thermotogae</taxon>
        <taxon>Petrotogales</taxon>
        <taxon>Petrotogaceae</taxon>
        <taxon>Marinitoga</taxon>
    </lineage>
</organism>
<dbReference type="NCBIfam" id="TIGR00528">
    <property type="entry name" value="gcvT"/>
    <property type="match status" value="1"/>
</dbReference>
<feature type="binding site" evidence="8">
    <location>
        <position position="198"/>
    </location>
    <ligand>
        <name>substrate</name>
    </ligand>
</feature>
<dbReference type="InterPro" id="IPR006222">
    <property type="entry name" value="GCVT_N"/>
</dbReference>
<dbReference type="FunFam" id="2.40.30.110:FF:000003">
    <property type="entry name" value="Aminomethyltransferase"/>
    <property type="match status" value="1"/>
</dbReference>
<dbReference type="Gene3D" id="2.40.30.110">
    <property type="entry name" value="Aminomethyltransferase beta-barrel domains"/>
    <property type="match status" value="1"/>
</dbReference>
<dbReference type="GO" id="GO:0019464">
    <property type="term" value="P:glycine decarboxylation via glycine cleavage system"/>
    <property type="evidence" value="ECO:0007669"/>
    <property type="project" value="UniProtKB-UniRule"/>
</dbReference>
<evidence type="ECO:0000256" key="3">
    <source>
        <dbReference type="ARBA" id="ARBA00022576"/>
    </source>
</evidence>
<dbReference type="GO" id="GO:0005829">
    <property type="term" value="C:cytosol"/>
    <property type="evidence" value="ECO:0007669"/>
    <property type="project" value="TreeGrafter"/>
</dbReference>
<keyword evidence="3 7" id="KW-0032">Aminotransferase</keyword>
<name>A0A1M4VF44_MARH1</name>
<gene>
    <name evidence="7" type="primary">gcvT</name>
    <name evidence="11" type="ORF">SAMN02745164_00907</name>
</gene>
<dbReference type="InterPro" id="IPR013977">
    <property type="entry name" value="GcvT_C"/>
</dbReference>
<evidence type="ECO:0000256" key="5">
    <source>
        <dbReference type="ARBA" id="ARBA00031395"/>
    </source>
</evidence>
<comment type="catalytic activity">
    <reaction evidence="6 7">
        <text>N(6)-[(R)-S(8)-aminomethyldihydrolipoyl]-L-lysyl-[protein] + (6S)-5,6,7,8-tetrahydrofolate = N(6)-[(R)-dihydrolipoyl]-L-lysyl-[protein] + (6R)-5,10-methylene-5,6,7,8-tetrahydrofolate + NH4(+)</text>
        <dbReference type="Rhea" id="RHEA:16945"/>
        <dbReference type="Rhea" id="RHEA-COMP:10475"/>
        <dbReference type="Rhea" id="RHEA-COMP:10492"/>
        <dbReference type="ChEBI" id="CHEBI:15636"/>
        <dbReference type="ChEBI" id="CHEBI:28938"/>
        <dbReference type="ChEBI" id="CHEBI:57453"/>
        <dbReference type="ChEBI" id="CHEBI:83100"/>
        <dbReference type="ChEBI" id="CHEBI:83143"/>
        <dbReference type="EC" id="2.1.2.10"/>
    </reaction>
</comment>
<dbReference type="STRING" id="1122195.SAMN02745164_00907"/>
<reference evidence="11" key="1">
    <citation type="submission" date="2016-11" db="EMBL/GenBank/DDBJ databases">
        <authorList>
            <person name="Varghese N."/>
            <person name="Submissions S."/>
        </authorList>
    </citation>
    <scope>NUCLEOTIDE SEQUENCE [LARGE SCALE GENOMIC DNA]</scope>
    <source>
        <strain evidence="11">DSM 16785</strain>
    </source>
</reference>
<dbReference type="InterPro" id="IPR029043">
    <property type="entry name" value="GcvT/YgfZ_C"/>
</dbReference>
<sequence>MGNLKRTPLFEEHVRLGAKMVPFGGWEMPVWYSSLKEEHNAVRNNVGIFDVSHMGEIDIKGKEAAKFVNYLITNNVEKIKHGEIVYSPMLNENGGIIDDLLAYKYSDTHVLLVVNASNIEKDYNWILKQSEKFEVNVTNISDETAQIAVQGPKAEEMLQEISGVDLKEISYYNFTEGRINGIKCLISRTGYTGEDGFEIYLDKEAAVPMWRKLIELLSKYDGKPAGLGARDTLRLEATYLLYGNDMTDEITPFEAGLKWAVDMEKDFIGKETLLKEKEVGIRRRLKGIEMLEKGIPRHGYKIFVENEEVGFITSGTMSPTLEKPIALAMLNKPYYKKDTEIEVEIRGKRVKAKVIKTPFYRGSVKNRK</sequence>
<dbReference type="InterPro" id="IPR028896">
    <property type="entry name" value="GcvT/YgfZ/DmdA"/>
</dbReference>
<dbReference type="EMBL" id="FQUI01000011">
    <property type="protein sequence ID" value="SHE67470.1"/>
    <property type="molecule type" value="Genomic_DNA"/>
</dbReference>
<dbReference type="Pfam" id="PF08669">
    <property type="entry name" value="GCV_T_C"/>
    <property type="match status" value="1"/>
</dbReference>
<evidence type="ECO:0000256" key="4">
    <source>
        <dbReference type="ARBA" id="ARBA00022679"/>
    </source>
</evidence>
<evidence type="ECO:0000259" key="10">
    <source>
        <dbReference type="Pfam" id="PF08669"/>
    </source>
</evidence>
<proteinExistence type="inferred from homology"/>
<dbReference type="OrthoDB" id="9774591at2"/>
<dbReference type="SUPFAM" id="SSF103025">
    <property type="entry name" value="Folate-binding domain"/>
    <property type="match status" value="1"/>
</dbReference>
<dbReference type="AlphaFoldDB" id="A0A1M4VF44"/>
<dbReference type="GO" id="GO:0032259">
    <property type="term" value="P:methylation"/>
    <property type="evidence" value="ECO:0007669"/>
    <property type="project" value="UniProtKB-KW"/>
</dbReference>
<dbReference type="InterPro" id="IPR006223">
    <property type="entry name" value="GcvT"/>
</dbReference>
<comment type="similarity">
    <text evidence="1 7">Belongs to the GcvT family.</text>
</comment>
<dbReference type="SUPFAM" id="SSF101790">
    <property type="entry name" value="Aminomethyltransferase beta-barrel domain"/>
    <property type="match status" value="1"/>
</dbReference>
<dbReference type="InterPro" id="IPR027266">
    <property type="entry name" value="TrmE/GcvT-like"/>
</dbReference>
<dbReference type="Gene3D" id="3.30.70.1400">
    <property type="entry name" value="Aminomethyltransferase beta-barrel domains"/>
    <property type="match status" value="1"/>
</dbReference>
<evidence type="ECO:0000313" key="11">
    <source>
        <dbReference type="EMBL" id="SHE67470.1"/>
    </source>
</evidence>
<accession>A0A1M4VF44</accession>
<dbReference type="Gene3D" id="4.10.1250.10">
    <property type="entry name" value="Aminomethyltransferase fragment"/>
    <property type="match status" value="1"/>
</dbReference>
<evidence type="ECO:0000256" key="2">
    <source>
        <dbReference type="ARBA" id="ARBA00012616"/>
    </source>
</evidence>
<evidence type="ECO:0000313" key="12">
    <source>
        <dbReference type="Proteomes" id="UP000184334"/>
    </source>
</evidence>
<feature type="domain" description="GCVT N-terminal" evidence="9">
    <location>
        <begin position="9"/>
        <end position="265"/>
    </location>
</feature>
<dbReference type="GO" id="GO:0008168">
    <property type="term" value="F:methyltransferase activity"/>
    <property type="evidence" value="ECO:0007669"/>
    <property type="project" value="UniProtKB-KW"/>
</dbReference>
<dbReference type="GO" id="GO:0004047">
    <property type="term" value="F:aminomethyltransferase activity"/>
    <property type="evidence" value="ECO:0007669"/>
    <property type="project" value="UniProtKB-UniRule"/>
</dbReference>
<dbReference type="FunFam" id="3.30.70.1400:FF:000001">
    <property type="entry name" value="Aminomethyltransferase"/>
    <property type="match status" value="1"/>
</dbReference>
<dbReference type="PANTHER" id="PTHR43757:SF2">
    <property type="entry name" value="AMINOMETHYLTRANSFERASE, MITOCHONDRIAL"/>
    <property type="match status" value="1"/>
</dbReference>
<dbReference type="PANTHER" id="PTHR43757">
    <property type="entry name" value="AMINOMETHYLTRANSFERASE"/>
    <property type="match status" value="1"/>
</dbReference>
<dbReference type="InterPro" id="IPR022903">
    <property type="entry name" value="GcvT_bac"/>
</dbReference>
<evidence type="ECO:0000256" key="8">
    <source>
        <dbReference type="PIRSR" id="PIRSR006487-1"/>
    </source>
</evidence>
<dbReference type="NCBIfam" id="NF001567">
    <property type="entry name" value="PRK00389.1"/>
    <property type="match status" value="1"/>
</dbReference>
<feature type="domain" description="Aminomethyltransferase C-terminal" evidence="10">
    <location>
        <begin position="283"/>
        <end position="360"/>
    </location>
</feature>
<dbReference type="HAMAP" id="MF_00259">
    <property type="entry name" value="GcvT"/>
    <property type="match status" value="1"/>
</dbReference>
<comment type="subunit">
    <text evidence="7">The glycine cleavage system is composed of four proteins: P, T, L and H.</text>
</comment>
<evidence type="ECO:0000256" key="6">
    <source>
        <dbReference type="ARBA" id="ARBA00047665"/>
    </source>
</evidence>
<protein>
    <recommendedName>
        <fullName evidence="2 7">Aminomethyltransferase</fullName>
        <ecNumber evidence="2 7">2.1.2.10</ecNumber>
    </recommendedName>
    <alternativeName>
        <fullName evidence="5 7">Glycine cleavage system T protein</fullName>
    </alternativeName>
</protein>
<dbReference type="RefSeq" id="WP_072863891.1">
    <property type="nucleotide sequence ID" value="NZ_FQUI01000011.1"/>
</dbReference>
<evidence type="ECO:0000259" key="9">
    <source>
        <dbReference type="Pfam" id="PF01571"/>
    </source>
</evidence>
<dbReference type="Proteomes" id="UP000184334">
    <property type="component" value="Unassembled WGS sequence"/>
</dbReference>
<evidence type="ECO:0000256" key="7">
    <source>
        <dbReference type="HAMAP-Rule" id="MF_00259"/>
    </source>
</evidence>
<evidence type="ECO:0000256" key="1">
    <source>
        <dbReference type="ARBA" id="ARBA00008609"/>
    </source>
</evidence>
<comment type="caution">
    <text evidence="11">The sequence shown here is derived from an EMBL/GenBank/DDBJ whole genome shotgun (WGS) entry which is preliminary data.</text>
</comment>
<dbReference type="EC" id="2.1.2.10" evidence="2 7"/>
<dbReference type="Gene3D" id="3.30.1360.120">
    <property type="entry name" value="Probable tRNA modification gtpase trme, domain 1"/>
    <property type="match status" value="1"/>
</dbReference>
<dbReference type="FunFam" id="4.10.1250.10:FF:000001">
    <property type="entry name" value="Aminomethyltransferase"/>
    <property type="match status" value="1"/>
</dbReference>
<dbReference type="GO" id="GO:0008483">
    <property type="term" value="F:transaminase activity"/>
    <property type="evidence" value="ECO:0007669"/>
    <property type="project" value="UniProtKB-KW"/>
</dbReference>
<keyword evidence="4 7" id="KW-0808">Transferase</keyword>
<comment type="function">
    <text evidence="7">The glycine cleavage system catalyzes the degradation of glycine.</text>
</comment>